<reference evidence="1" key="1">
    <citation type="submission" date="2019-10" db="EMBL/GenBank/DDBJ databases">
        <title>Conservation and host-specific expression of non-tandemly repeated heterogenous ribosome RNA gene in arbuscular mycorrhizal fungi.</title>
        <authorList>
            <person name="Maeda T."/>
            <person name="Kobayashi Y."/>
            <person name="Nakagawa T."/>
            <person name="Ezawa T."/>
            <person name="Yamaguchi K."/>
            <person name="Bino T."/>
            <person name="Nishimoto Y."/>
            <person name="Shigenobu S."/>
            <person name="Kawaguchi M."/>
        </authorList>
    </citation>
    <scope>NUCLEOTIDE SEQUENCE</scope>
    <source>
        <strain evidence="1">HR1</strain>
    </source>
</reference>
<sequence>MHVNTRNLNNNPKFKKVYQEIILEEKIKNYSEMNSSCKNINFYDILRVVKAILSSHGEEIIHRDLHSKNMVKSITSLIINDPLENDSTSNYSPGEI</sequence>
<evidence type="ECO:0000313" key="2">
    <source>
        <dbReference type="Proteomes" id="UP000615446"/>
    </source>
</evidence>
<organism evidence="1 2">
    <name type="scientific">Rhizophagus clarus</name>
    <dbReference type="NCBI Taxonomy" id="94130"/>
    <lineage>
        <taxon>Eukaryota</taxon>
        <taxon>Fungi</taxon>
        <taxon>Fungi incertae sedis</taxon>
        <taxon>Mucoromycota</taxon>
        <taxon>Glomeromycotina</taxon>
        <taxon>Glomeromycetes</taxon>
        <taxon>Glomerales</taxon>
        <taxon>Glomeraceae</taxon>
        <taxon>Rhizophagus</taxon>
    </lineage>
</organism>
<proteinExistence type="predicted"/>
<name>A0A8H3R0N4_9GLOM</name>
<accession>A0A8H3R0N4</accession>
<evidence type="ECO:0000313" key="1">
    <source>
        <dbReference type="EMBL" id="GES98482.1"/>
    </source>
</evidence>
<gene>
    <name evidence="1" type="ORF">RCL2_002502900</name>
</gene>
<protein>
    <submittedName>
        <fullName evidence="1">Uncharacterized protein</fullName>
    </submittedName>
</protein>
<dbReference type="EMBL" id="BLAL01000271">
    <property type="protein sequence ID" value="GES98482.1"/>
    <property type="molecule type" value="Genomic_DNA"/>
</dbReference>
<comment type="caution">
    <text evidence="1">The sequence shown here is derived from an EMBL/GenBank/DDBJ whole genome shotgun (WGS) entry which is preliminary data.</text>
</comment>
<dbReference type="AlphaFoldDB" id="A0A8H3R0N4"/>
<dbReference type="Proteomes" id="UP000615446">
    <property type="component" value="Unassembled WGS sequence"/>
</dbReference>